<evidence type="ECO:0000256" key="2">
    <source>
        <dbReference type="ARBA" id="ARBA00023125"/>
    </source>
</evidence>
<name>A0ABS7VTW1_9HYPH</name>
<dbReference type="PANTHER" id="PTHR30136">
    <property type="entry name" value="HELIX-TURN-HELIX TRANSCRIPTIONAL REGULATOR, ICLR FAMILY"/>
    <property type="match status" value="1"/>
</dbReference>
<dbReference type="InterPro" id="IPR050707">
    <property type="entry name" value="HTH_MetabolicPath_Reg"/>
</dbReference>
<keyword evidence="7" id="KW-1185">Reference proteome</keyword>
<protein>
    <submittedName>
        <fullName evidence="6">IclR family transcriptional regulator</fullName>
    </submittedName>
</protein>
<evidence type="ECO:0000259" key="5">
    <source>
        <dbReference type="PROSITE" id="PS51078"/>
    </source>
</evidence>
<evidence type="ECO:0000256" key="1">
    <source>
        <dbReference type="ARBA" id="ARBA00023015"/>
    </source>
</evidence>
<dbReference type="InterPro" id="IPR005471">
    <property type="entry name" value="Tscrpt_reg_IclR_N"/>
</dbReference>
<dbReference type="Gene3D" id="1.10.10.10">
    <property type="entry name" value="Winged helix-like DNA-binding domain superfamily/Winged helix DNA-binding domain"/>
    <property type="match status" value="1"/>
</dbReference>
<dbReference type="SUPFAM" id="SSF55781">
    <property type="entry name" value="GAF domain-like"/>
    <property type="match status" value="1"/>
</dbReference>
<evidence type="ECO:0000259" key="4">
    <source>
        <dbReference type="PROSITE" id="PS51077"/>
    </source>
</evidence>
<proteinExistence type="predicted"/>
<feature type="domain" description="IclR-ED" evidence="5">
    <location>
        <begin position="102"/>
        <end position="280"/>
    </location>
</feature>
<dbReference type="InterPro" id="IPR036390">
    <property type="entry name" value="WH_DNA-bd_sf"/>
</dbReference>
<feature type="domain" description="HTH iclR-type" evidence="4">
    <location>
        <begin position="41"/>
        <end position="101"/>
    </location>
</feature>
<dbReference type="InterPro" id="IPR029016">
    <property type="entry name" value="GAF-like_dom_sf"/>
</dbReference>
<sequence length="280" mass="30438">MNDPAGGARDIAPPDEHNGDLMELTAEMQQEGTAPAPPKAMNMVGKSAQLLDLLAEGVSRFSQLSRITGHSNGTLHRLLKNLSDAGFVSQDPLTKDYFLSADLLRLAAKMESQFSRHVIVASDEMYALRDIIGETVCLCRRMGTRKAIVEEIVSLHGIKFEYGRGYSSRFHSGATGAALMSHMPVDDLRYVLERVPLEMETSKTVMNPAQILARVQEVTQIGYAISFGEVTPGTASISVPIQDGTGLYALTVVGPATRFYPLGAAEQVMAASRRIEARLR</sequence>
<gene>
    <name evidence="6" type="ORF">K9B37_22450</name>
</gene>
<dbReference type="InterPro" id="IPR014757">
    <property type="entry name" value="Tscrpt_reg_IclR_C"/>
</dbReference>
<dbReference type="Pfam" id="PF01614">
    <property type="entry name" value="IclR_C"/>
    <property type="match status" value="1"/>
</dbReference>
<dbReference type="PROSITE" id="PS51077">
    <property type="entry name" value="HTH_ICLR"/>
    <property type="match status" value="1"/>
</dbReference>
<dbReference type="SUPFAM" id="SSF46785">
    <property type="entry name" value="Winged helix' DNA-binding domain"/>
    <property type="match status" value="1"/>
</dbReference>
<organism evidence="6 7">
    <name type="scientific">Microvirga puerhi</name>
    <dbReference type="NCBI Taxonomy" id="2876078"/>
    <lineage>
        <taxon>Bacteria</taxon>
        <taxon>Pseudomonadati</taxon>
        <taxon>Pseudomonadota</taxon>
        <taxon>Alphaproteobacteria</taxon>
        <taxon>Hyphomicrobiales</taxon>
        <taxon>Methylobacteriaceae</taxon>
        <taxon>Microvirga</taxon>
    </lineage>
</organism>
<evidence type="ECO:0000256" key="3">
    <source>
        <dbReference type="ARBA" id="ARBA00023163"/>
    </source>
</evidence>
<keyword evidence="2" id="KW-0238">DNA-binding</keyword>
<dbReference type="Proteomes" id="UP000704176">
    <property type="component" value="Unassembled WGS sequence"/>
</dbReference>
<keyword evidence="1" id="KW-0805">Transcription regulation</keyword>
<keyword evidence="3" id="KW-0804">Transcription</keyword>
<dbReference type="Pfam" id="PF09339">
    <property type="entry name" value="HTH_IclR"/>
    <property type="match status" value="1"/>
</dbReference>
<dbReference type="PROSITE" id="PS51078">
    <property type="entry name" value="ICLR_ED"/>
    <property type="match status" value="1"/>
</dbReference>
<dbReference type="SMART" id="SM00346">
    <property type="entry name" value="HTH_ICLR"/>
    <property type="match status" value="1"/>
</dbReference>
<dbReference type="Gene3D" id="3.30.450.40">
    <property type="match status" value="1"/>
</dbReference>
<evidence type="ECO:0000313" key="6">
    <source>
        <dbReference type="EMBL" id="MBZ6079024.1"/>
    </source>
</evidence>
<dbReference type="RefSeq" id="WP_224315774.1">
    <property type="nucleotide sequence ID" value="NZ_JAIRBM010000026.1"/>
</dbReference>
<dbReference type="PANTHER" id="PTHR30136:SF24">
    <property type="entry name" value="HTH-TYPE TRANSCRIPTIONAL REPRESSOR ALLR"/>
    <property type="match status" value="1"/>
</dbReference>
<reference evidence="6 7" key="1">
    <citation type="submission" date="2021-09" db="EMBL/GenBank/DDBJ databases">
        <title>The complete genome sequence of a new microorganism.</title>
        <authorList>
            <person name="Zi Z."/>
        </authorList>
    </citation>
    <scope>NUCLEOTIDE SEQUENCE [LARGE SCALE GENOMIC DNA]</scope>
    <source>
        <strain evidence="6 7">WGZ8</strain>
    </source>
</reference>
<accession>A0ABS7VTW1</accession>
<dbReference type="EMBL" id="JAIRBM010000026">
    <property type="protein sequence ID" value="MBZ6079024.1"/>
    <property type="molecule type" value="Genomic_DNA"/>
</dbReference>
<comment type="caution">
    <text evidence="6">The sequence shown here is derived from an EMBL/GenBank/DDBJ whole genome shotgun (WGS) entry which is preliminary data.</text>
</comment>
<dbReference type="InterPro" id="IPR036388">
    <property type="entry name" value="WH-like_DNA-bd_sf"/>
</dbReference>
<evidence type="ECO:0000313" key="7">
    <source>
        <dbReference type="Proteomes" id="UP000704176"/>
    </source>
</evidence>